<gene>
    <name evidence="2" type="ORF">PCOR1329_LOCUS47518</name>
    <name evidence="3" type="ORF">PCOR1329_LOCUS82218</name>
</gene>
<evidence type="ECO:0000313" key="4">
    <source>
        <dbReference type="Proteomes" id="UP001189429"/>
    </source>
</evidence>
<dbReference type="EMBL" id="CAUYUJ010015726">
    <property type="protein sequence ID" value="CAK0857386.1"/>
    <property type="molecule type" value="Genomic_DNA"/>
</dbReference>
<feature type="region of interest" description="Disordered" evidence="1">
    <location>
        <begin position="68"/>
        <end position="87"/>
    </location>
</feature>
<evidence type="ECO:0000313" key="2">
    <source>
        <dbReference type="EMBL" id="CAK0857386.1"/>
    </source>
</evidence>
<evidence type="ECO:0000256" key="1">
    <source>
        <dbReference type="SAM" id="MobiDB-lite"/>
    </source>
</evidence>
<keyword evidence="4" id="KW-1185">Reference proteome</keyword>
<organism evidence="3 4">
    <name type="scientific">Prorocentrum cordatum</name>
    <dbReference type="NCBI Taxonomy" id="2364126"/>
    <lineage>
        <taxon>Eukaryota</taxon>
        <taxon>Sar</taxon>
        <taxon>Alveolata</taxon>
        <taxon>Dinophyceae</taxon>
        <taxon>Prorocentrales</taxon>
        <taxon>Prorocentraceae</taxon>
        <taxon>Prorocentrum</taxon>
    </lineage>
</organism>
<proteinExistence type="predicted"/>
<feature type="compositionally biased region" description="Basic and acidic residues" evidence="1">
    <location>
        <begin position="68"/>
        <end position="82"/>
    </location>
</feature>
<dbReference type="EMBL" id="CAUYUJ010021804">
    <property type="protein sequence ID" value="CAK0907090.1"/>
    <property type="molecule type" value="Genomic_DNA"/>
</dbReference>
<protein>
    <submittedName>
        <fullName evidence="3">Uncharacterized protein</fullName>
    </submittedName>
</protein>
<comment type="caution">
    <text evidence="3">The sequence shown here is derived from an EMBL/GenBank/DDBJ whole genome shotgun (WGS) entry which is preliminary data.</text>
</comment>
<feature type="region of interest" description="Disordered" evidence="1">
    <location>
        <begin position="240"/>
        <end position="275"/>
    </location>
</feature>
<dbReference type="Proteomes" id="UP001189429">
    <property type="component" value="Unassembled WGS sequence"/>
</dbReference>
<sequence length="1028" mass="111226">MSTAGTVVAKSGRRGKCPCSFCEQNAPAGQCEKIGELYLCGECQGFAKTSGYEFRALVHMKSKAPARWKERKAQKEEWKAGKTADASQRGFEGEEVYEEIVQESSLAEEFTFQPRDDFKDEHGCLPDQAKAMTLRLTNAKGEDSFGVVVLHDDAKPPTLRVTTTRRLFRKFPILKPEKNFYRAQPSTLFGNLSNDRARAHGQRFGNKYQPKAKKFSAYSKECIKAHVEKNFSKAKGLRRLVEGGDPDHDDDSMGDCSSDAGGSEDGGDNAAAPAASSAAASPAAAVAAASEPPGAAAFAGVDLKRNVAWAKDCVARLAARGEAVSANHLSDHIAAVGLSMQLMRDLGNDTYSFGDLKGTLTKLVDAKVDFDSNIKSKLLGKRLCSSVIAFGKEESDDAAICELVSVMMPFKAGQHAADEDAVLEGTEVTELMTARAEEEFGPINVSMATIDGTMEYKFTLLLTVLLKEIIPAVMVVESGQASSARLLTAMLVQFETGVEEEAQVPTAAVDVLNVPRVMCALSDPTASVDFEVLEEFYAVQAKKTKGALADLGVVLRLNDHWKPLYEELHRTLQGAKEWIPKMFKCAEAVGNVKRNFNGLELPHPIVTEVIDIIKTIRSTLRTGSSHVLEVSCSGLIGMIMESMFDNNGVKKNGDGFAREELAAATKVFEDGAALKIMAEEFGVKAIADINAVIEAAGVREVVDGLLKKMADGVKGPTGKIDVNLVRVILLDAQGVQDGAVAQDNQAAVLHFCSGVWDDIKSDATSDNGNIAGMMIDISGIIPNSNIKSIFTAFNAMVQAKAAMAAHVEVCRGESEGSRVSDKEPMDKMETMMSKKQALDKALRDVGGDERAAIMQETSNAIKLYVDNQGNNAMKLLETALGSGLEATATWAQGSGDGELRWKAVQDVNDLTELLARAGATVCESKADRYLDEKTDLERMAKHYEDVASVFQKPTQQELNMKVLELAGALAQSYIEGLVCVLFQSTEYTKEERNKKVHGIKMLAGRMKAKWQSMPQGLLERAAKALKLQ</sequence>
<reference evidence="3" key="1">
    <citation type="submission" date="2023-10" db="EMBL/GenBank/DDBJ databases">
        <authorList>
            <person name="Chen Y."/>
            <person name="Shah S."/>
            <person name="Dougan E. K."/>
            <person name="Thang M."/>
            <person name="Chan C."/>
        </authorList>
    </citation>
    <scope>NUCLEOTIDE SEQUENCE [LARGE SCALE GENOMIC DNA]</scope>
</reference>
<evidence type="ECO:0000313" key="3">
    <source>
        <dbReference type="EMBL" id="CAK0907090.1"/>
    </source>
</evidence>
<name>A0ABN9Y7N0_9DINO</name>
<accession>A0ABN9Y7N0</accession>